<gene>
    <name evidence="1" type="ORF">SAMN02745911_2686</name>
</gene>
<keyword evidence="2" id="KW-1185">Reference proteome</keyword>
<dbReference type="Pfam" id="PF00300">
    <property type="entry name" value="His_Phos_1"/>
    <property type="match status" value="1"/>
</dbReference>
<evidence type="ECO:0000313" key="1">
    <source>
        <dbReference type="EMBL" id="SHJ50200.1"/>
    </source>
</evidence>
<comment type="caution">
    <text evidence="1">The sequence shown here is derived from an EMBL/GenBank/DDBJ whole genome shotgun (WGS) entry which is preliminary data.</text>
</comment>
<protein>
    <submittedName>
        <fullName evidence="1">Phosphohistidine phosphatase</fullName>
    </submittedName>
</protein>
<dbReference type="CDD" id="cd07067">
    <property type="entry name" value="HP_PGM_like"/>
    <property type="match status" value="1"/>
</dbReference>
<name>A0ABY1IMS7_9HYPH</name>
<accession>A0ABY1IMS7</accession>
<dbReference type="SUPFAM" id="SSF53254">
    <property type="entry name" value="Phosphoglycerate mutase-like"/>
    <property type="match status" value="1"/>
</dbReference>
<dbReference type="InterPro" id="IPR029033">
    <property type="entry name" value="His_PPase_superfam"/>
</dbReference>
<dbReference type="Gene3D" id="3.40.50.1240">
    <property type="entry name" value="Phosphoglycerate mutase-like"/>
    <property type="match status" value="1"/>
</dbReference>
<dbReference type="EMBL" id="FQZC01000003">
    <property type="protein sequence ID" value="SHJ50200.1"/>
    <property type="molecule type" value="Genomic_DNA"/>
</dbReference>
<organism evidence="1 2">
    <name type="scientific">Aureimonas altamirensis DSM 21988</name>
    <dbReference type="NCBI Taxonomy" id="1121026"/>
    <lineage>
        <taxon>Bacteria</taxon>
        <taxon>Pseudomonadati</taxon>
        <taxon>Pseudomonadota</taxon>
        <taxon>Alphaproteobacteria</taxon>
        <taxon>Hyphomicrobiales</taxon>
        <taxon>Aurantimonadaceae</taxon>
        <taxon>Aureimonas</taxon>
    </lineage>
</organism>
<dbReference type="RefSeq" id="WP_060606955.1">
    <property type="nucleotide sequence ID" value="NZ_FQZC01000003.1"/>
</dbReference>
<sequence>MSTDPFSRLYCLRHFHAARPLPGQRDFDRPLDARGQAQAQEIASKIISGAIRFSTVFVSPSVRTMETAARIGIAADDPRIVISPNLYEAPAEAYFDLLRGGVPDGSLIVGHNPGMEEFIFALCPNAGRHAELQARGLATGGFAGIDVPEGQDTFAAGSGQLTSLFMPPRP</sequence>
<proteinExistence type="predicted"/>
<dbReference type="InterPro" id="IPR013078">
    <property type="entry name" value="His_Pase_superF_clade-1"/>
</dbReference>
<reference evidence="1 2" key="1">
    <citation type="submission" date="2016-11" db="EMBL/GenBank/DDBJ databases">
        <authorList>
            <person name="Varghese N."/>
            <person name="Submissions S."/>
        </authorList>
    </citation>
    <scope>NUCLEOTIDE SEQUENCE [LARGE SCALE GENOMIC DNA]</scope>
    <source>
        <strain evidence="1 2">DSM 21988</strain>
    </source>
</reference>
<evidence type="ECO:0000313" key="2">
    <source>
        <dbReference type="Proteomes" id="UP000184290"/>
    </source>
</evidence>
<dbReference type="Proteomes" id="UP000184290">
    <property type="component" value="Unassembled WGS sequence"/>
</dbReference>